<sequence length="101" mass="10922">MSVMVILRFRGGADFGGRLQPAVDVLAAKPGFEGADVVQNLDEPDLWALVMRWKDVGSYRRALGGYESKVVVVPLLSEAVDEASAYDFPERVGENIPRAGG</sequence>
<dbReference type="Gene3D" id="3.30.70.100">
    <property type="match status" value="1"/>
</dbReference>
<dbReference type="InterPro" id="IPR011008">
    <property type="entry name" value="Dimeric_a/b-barrel"/>
</dbReference>
<evidence type="ECO:0000313" key="2">
    <source>
        <dbReference type="EMBL" id="TQL62745.1"/>
    </source>
</evidence>
<proteinExistence type="predicted"/>
<dbReference type="Proteomes" id="UP000316196">
    <property type="component" value="Unassembled WGS sequence"/>
</dbReference>
<organism evidence="2 3">
    <name type="scientific">Propioniferax innocua</name>
    <dbReference type="NCBI Taxonomy" id="1753"/>
    <lineage>
        <taxon>Bacteria</taxon>
        <taxon>Bacillati</taxon>
        <taxon>Actinomycetota</taxon>
        <taxon>Actinomycetes</taxon>
        <taxon>Propionibacteriales</taxon>
        <taxon>Propionibacteriaceae</taxon>
        <taxon>Propioniferax</taxon>
    </lineage>
</organism>
<evidence type="ECO:0000259" key="1">
    <source>
        <dbReference type="Pfam" id="PF03992"/>
    </source>
</evidence>
<gene>
    <name evidence="2" type="ORF">FB460_0534</name>
</gene>
<dbReference type="Pfam" id="PF03992">
    <property type="entry name" value="ABM"/>
    <property type="match status" value="1"/>
</dbReference>
<reference evidence="2 3" key="1">
    <citation type="submission" date="2019-06" db="EMBL/GenBank/DDBJ databases">
        <title>Sequencing the genomes of 1000 actinobacteria strains.</title>
        <authorList>
            <person name="Klenk H.-P."/>
        </authorList>
    </citation>
    <scope>NUCLEOTIDE SEQUENCE [LARGE SCALE GENOMIC DNA]</scope>
    <source>
        <strain evidence="2 3">DSM 8251</strain>
    </source>
</reference>
<comment type="caution">
    <text evidence="2">The sequence shown here is derived from an EMBL/GenBank/DDBJ whole genome shotgun (WGS) entry which is preliminary data.</text>
</comment>
<evidence type="ECO:0000313" key="3">
    <source>
        <dbReference type="Proteomes" id="UP000316196"/>
    </source>
</evidence>
<dbReference type="AlphaFoldDB" id="A0A542ZQW1"/>
<feature type="domain" description="ABM" evidence="1">
    <location>
        <begin position="14"/>
        <end position="63"/>
    </location>
</feature>
<name>A0A542ZQW1_9ACTN</name>
<accession>A0A542ZQW1</accession>
<dbReference type="SUPFAM" id="SSF54909">
    <property type="entry name" value="Dimeric alpha+beta barrel"/>
    <property type="match status" value="1"/>
</dbReference>
<protein>
    <recommendedName>
        <fullName evidence="1">ABM domain-containing protein</fullName>
    </recommendedName>
</protein>
<dbReference type="InterPro" id="IPR007138">
    <property type="entry name" value="ABM_dom"/>
</dbReference>
<keyword evidence="3" id="KW-1185">Reference proteome</keyword>
<dbReference type="EMBL" id="VFOR01000001">
    <property type="protein sequence ID" value="TQL62745.1"/>
    <property type="molecule type" value="Genomic_DNA"/>
</dbReference>